<dbReference type="STRING" id="1346791.M529_20080"/>
<sequence>MTADQVIDLLVARLVRDKGGTKHQWRKRIGPVRLYSLATHPHCNWAVNPVGTRLEMEAIERLIDDLRISHPIIATER</sequence>
<dbReference type="EMBL" id="AUWY01000121">
    <property type="protein sequence ID" value="EQB30363.1"/>
    <property type="molecule type" value="Genomic_DNA"/>
</dbReference>
<accession>T0KAB3</accession>
<dbReference type="OrthoDB" id="7507752at2"/>
<comment type="caution">
    <text evidence="1">The sequence shown here is derived from an EMBL/GenBank/DDBJ whole genome shotgun (WGS) entry which is preliminary data.</text>
</comment>
<protein>
    <submittedName>
        <fullName evidence="1">Uncharacterized protein</fullName>
    </submittedName>
</protein>
<dbReference type="eggNOG" id="ENOG5030R9I">
    <property type="taxonomic scope" value="Bacteria"/>
</dbReference>
<reference evidence="1 2" key="1">
    <citation type="journal article" date="2013" name="Genome Announc.">
        <title>Draft Genome Sequence of Sphingobium ummariense Strain RL-3, a Hexachlorocyclohexane-Degrading Bacterium.</title>
        <authorList>
            <person name="Kohli P."/>
            <person name="Dua A."/>
            <person name="Sangwan N."/>
            <person name="Oldach P."/>
            <person name="Khurana J.P."/>
            <person name="Lal R."/>
        </authorList>
    </citation>
    <scope>NUCLEOTIDE SEQUENCE [LARGE SCALE GENOMIC DNA]</scope>
    <source>
        <strain evidence="1 2">RL-3</strain>
    </source>
</reference>
<evidence type="ECO:0000313" key="1">
    <source>
        <dbReference type="EMBL" id="EQB30363.1"/>
    </source>
</evidence>
<proteinExistence type="predicted"/>
<evidence type="ECO:0000313" key="2">
    <source>
        <dbReference type="Proteomes" id="UP000015523"/>
    </source>
</evidence>
<dbReference type="AlphaFoldDB" id="T0KAB3"/>
<dbReference type="Proteomes" id="UP000015523">
    <property type="component" value="Unassembled WGS sequence"/>
</dbReference>
<name>T0KAB3_9SPHN</name>
<dbReference type="RefSeq" id="WP_021319608.1">
    <property type="nucleotide sequence ID" value="NZ_AUWY01000121.1"/>
</dbReference>
<keyword evidence="2" id="KW-1185">Reference proteome</keyword>
<organism evidence="1 2">
    <name type="scientific">Sphingobium ummariense RL-3</name>
    <dbReference type="NCBI Taxonomy" id="1346791"/>
    <lineage>
        <taxon>Bacteria</taxon>
        <taxon>Pseudomonadati</taxon>
        <taxon>Pseudomonadota</taxon>
        <taxon>Alphaproteobacteria</taxon>
        <taxon>Sphingomonadales</taxon>
        <taxon>Sphingomonadaceae</taxon>
        <taxon>Sphingobium</taxon>
    </lineage>
</organism>
<gene>
    <name evidence="1" type="ORF">M529_20080</name>
</gene>
<dbReference type="PATRIC" id="fig|1346791.3.peg.3878"/>